<evidence type="ECO:0000313" key="6">
    <source>
        <dbReference type="Proteomes" id="UP000308430"/>
    </source>
</evidence>
<proteinExistence type="predicted"/>
<dbReference type="Gene3D" id="3.40.50.150">
    <property type="entry name" value="Vaccinia Virus protein VP39"/>
    <property type="match status" value="1"/>
</dbReference>
<keyword evidence="6" id="KW-1185">Reference proteome</keyword>
<evidence type="ECO:0000256" key="2">
    <source>
        <dbReference type="ARBA" id="ARBA00022691"/>
    </source>
</evidence>
<sequence>MSDSTPSATDTIRWEDADGTHQLAWRAEASTPAPRRVSAADDRLSADAAYRLLSQGEALLWQGDYHNARQLLQALGRRTTRGPAKRGKPVAADASDPAARFHRERMARAQRARLLGGLLLPCEPGYMVPLRRAPDVRAACEAAFGPSPDTPFALPLRELLGAIGAYEWWKKGVEVPALGARIHPHYGVFAPVRDEYVDLLARAPLPSPAPRLAFDLGTGTGVLAALLARRGVERIVATDLSPRALACARENLERLGCAARVALHAADLYPPGRADLVVCNPPWLPGRAGSALDAAVYDPDSRMLRGFLDGLAEHLNAHGEGWLILSDLAEHLGLRSREQLLGWIADAGLKVVDRQEIRPCHPRAQDADDPLHAARAAERTALWRLAPGR</sequence>
<dbReference type="EMBL" id="SSOC01000001">
    <property type="protein sequence ID" value="THF66900.1"/>
    <property type="molecule type" value="Genomic_DNA"/>
</dbReference>
<dbReference type="InterPro" id="IPR002052">
    <property type="entry name" value="DNA_methylase_N6_adenine_CS"/>
</dbReference>
<keyword evidence="5" id="KW-0808">Transferase</keyword>
<dbReference type="PROSITE" id="PS00092">
    <property type="entry name" value="N6_MTASE"/>
    <property type="match status" value="1"/>
</dbReference>
<gene>
    <name evidence="5" type="ORF">E6C76_00445</name>
</gene>
<feature type="region of interest" description="Disordered" evidence="3">
    <location>
        <begin position="79"/>
        <end position="98"/>
    </location>
</feature>
<dbReference type="GO" id="GO:0032259">
    <property type="term" value="P:methylation"/>
    <property type="evidence" value="ECO:0007669"/>
    <property type="project" value="UniProtKB-KW"/>
</dbReference>
<dbReference type="InterPro" id="IPR050320">
    <property type="entry name" value="N5-glutamine_MTase"/>
</dbReference>
<dbReference type="PANTHER" id="PTHR18895">
    <property type="entry name" value="HEMK METHYLTRANSFERASE"/>
    <property type="match status" value="1"/>
</dbReference>
<organism evidence="5 6">
    <name type="scientific">Pseudothauera nasutitermitis</name>
    <dbReference type="NCBI Taxonomy" id="2565930"/>
    <lineage>
        <taxon>Bacteria</taxon>
        <taxon>Pseudomonadati</taxon>
        <taxon>Pseudomonadota</taxon>
        <taxon>Betaproteobacteria</taxon>
        <taxon>Rhodocyclales</taxon>
        <taxon>Zoogloeaceae</taxon>
        <taxon>Pseudothauera</taxon>
    </lineage>
</organism>
<comment type="caution">
    <text evidence="5">The sequence shown here is derived from an EMBL/GenBank/DDBJ whole genome shotgun (WGS) entry which is preliminary data.</text>
</comment>
<dbReference type="GO" id="GO:0036009">
    <property type="term" value="F:protein-glutamine N-methyltransferase activity"/>
    <property type="evidence" value="ECO:0007669"/>
    <property type="project" value="TreeGrafter"/>
</dbReference>
<dbReference type="OrthoDB" id="267914at2"/>
<keyword evidence="1 5" id="KW-0489">Methyltransferase</keyword>
<accession>A0A4S4B2M8</accession>
<dbReference type="CDD" id="cd02440">
    <property type="entry name" value="AdoMet_MTases"/>
    <property type="match status" value="1"/>
</dbReference>
<name>A0A4S4B2M8_9RHOO</name>
<dbReference type="SUPFAM" id="SSF53335">
    <property type="entry name" value="S-adenosyl-L-methionine-dependent methyltransferases"/>
    <property type="match status" value="1"/>
</dbReference>
<feature type="compositionally biased region" description="Basic residues" evidence="3">
    <location>
        <begin position="79"/>
        <end position="88"/>
    </location>
</feature>
<reference evidence="5 6" key="1">
    <citation type="submission" date="2019-04" db="EMBL/GenBank/DDBJ databases">
        <title>Azoarcus nasutitermitis sp. nov. isolated from termite nest.</title>
        <authorList>
            <person name="Lin S.-Y."/>
            <person name="Hameed A."/>
            <person name="Hsu Y.-H."/>
            <person name="Young C.-C."/>
        </authorList>
    </citation>
    <scope>NUCLEOTIDE SEQUENCE [LARGE SCALE GENOMIC DNA]</scope>
    <source>
        <strain evidence="5 6">CC-YHH838</strain>
    </source>
</reference>
<dbReference type="Proteomes" id="UP000308430">
    <property type="component" value="Unassembled WGS sequence"/>
</dbReference>
<evidence type="ECO:0000256" key="1">
    <source>
        <dbReference type="ARBA" id="ARBA00022603"/>
    </source>
</evidence>
<evidence type="ECO:0000313" key="5">
    <source>
        <dbReference type="EMBL" id="THF66900.1"/>
    </source>
</evidence>
<dbReference type="InterPro" id="IPR029063">
    <property type="entry name" value="SAM-dependent_MTases_sf"/>
</dbReference>
<keyword evidence="2" id="KW-0949">S-adenosyl-L-methionine</keyword>
<dbReference type="InterPro" id="IPR007848">
    <property type="entry name" value="Small_mtfrase_dom"/>
</dbReference>
<dbReference type="GO" id="GO:0003676">
    <property type="term" value="F:nucleic acid binding"/>
    <property type="evidence" value="ECO:0007669"/>
    <property type="project" value="InterPro"/>
</dbReference>
<evidence type="ECO:0000259" key="4">
    <source>
        <dbReference type="Pfam" id="PF05175"/>
    </source>
</evidence>
<dbReference type="RefSeq" id="WP_136346309.1">
    <property type="nucleotide sequence ID" value="NZ_SSOC01000001.1"/>
</dbReference>
<dbReference type="Pfam" id="PF05175">
    <property type="entry name" value="MTS"/>
    <property type="match status" value="1"/>
</dbReference>
<dbReference type="AlphaFoldDB" id="A0A4S4B2M8"/>
<evidence type="ECO:0000256" key="3">
    <source>
        <dbReference type="SAM" id="MobiDB-lite"/>
    </source>
</evidence>
<protein>
    <submittedName>
        <fullName evidence="5">Class I SAM-dependent methyltransferase</fullName>
    </submittedName>
</protein>
<feature type="domain" description="Methyltransferase small" evidence="4">
    <location>
        <begin position="182"/>
        <end position="288"/>
    </location>
</feature>
<dbReference type="PANTHER" id="PTHR18895:SF74">
    <property type="entry name" value="MTRF1L RELEASE FACTOR GLUTAMINE METHYLTRANSFERASE"/>
    <property type="match status" value="1"/>
</dbReference>